<dbReference type="KEGG" id="ngv:CDO52_22120"/>
<proteinExistence type="predicted"/>
<dbReference type="RefSeq" id="WP_017620395.1">
    <property type="nucleotide sequence ID" value="NZ_ANBG01000313.1"/>
</dbReference>
<feature type="domain" description="DUF397" evidence="1">
    <location>
        <begin position="6"/>
        <end position="56"/>
    </location>
</feature>
<evidence type="ECO:0000313" key="2">
    <source>
        <dbReference type="EMBL" id="ASU85128.1"/>
    </source>
</evidence>
<protein>
    <submittedName>
        <fullName evidence="2">DUF397 domain-containing protein</fullName>
    </submittedName>
</protein>
<gene>
    <name evidence="2" type="ORF">CDO52_22120</name>
</gene>
<dbReference type="InterPro" id="IPR007278">
    <property type="entry name" value="DUF397"/>
</dbReference>
<organism evidence="2 3">
    <name type="scientific">Nocardiopsis gilva YIM 90087</name>
    <dbReference type="NCBI Taxonomy" id="1235441"/>
    <lineage>
        <taxon>Bacteria</taxon>
        <taxon>Bacillati</taxon>
        <taxon>Actinomycetota</taxon>
        <taxon>Actinomycetes</taxon>
        <taxon>Streptosporangiales</taxon>
        <taxon>Nocardiopsidaceae</taxon>
        <taxon>Nocardiopsis</taxon>
    </lineage>
</organism>
<dbReference type="EMBL" id="CP022753">
    <property type="protein sequence ID" value="ASU85128.1"/>
    <property type="molecule type" value="Genomic_DNA"/>
</dbReference>
<keyword evidence="3" id="KW-1185">Reference proteome</keyword>
<dbReference type="OrthoDB" id="3482190at2"/>
<dbReference type="AlphaFoldDB" id="A0A223SAH6"/>
<name>A0A223SAH6_9ACTN</name>
<dbReference type="Pfam" id="PF04149">
    <property type="entry name" value="DUF397"/>
    <property type="match status" value="1"/>
</dbReference>
<dbReference type="Proteomes" id="UP000215005">
    <property type="component" value="Chromosome"/>
</dbReference>
<accession>A0A223SAH6</accession>
<evidence type="ECO:0000259" key="1">
    <source>
        <dbReference type="Pfam" id="PF04149"/>
    </source>
</evidence>
<sequence>MSEQRKWRKSSYSGQHNNCVEIACFTGIIAIRDSKHPDAVALTFADAEWSAFVWGLQAGDLK</sequence>
<evidence type="ECO:0000313" key="3">
    <source>
        <dbReference type="Proteomes" id="UP000215005"/>
    </source>
</evidence>
<reference evidence="2 3" key="1">
    <citation type="submission" date="2017-08" db="EMBL/GenBank/DDBJ databases">
        <title>The complete genome sequence of Nocardiopsis gilva YIM 90087.</title>
        <authorList>
            <person name="Yin M."/>
            <person name="Tang S."/>
        </authorList>
    </citation>
    <scope>NUCLEOTIDE SEQUENCE [LARGE SCALE GENOMIC DNA]</scope>
    <source>
        <strain evidence="2 3">YIM 90087</strain>
    </source>
</reference>